<reference evidence="12 13" key="1">
    <citation type="journal article" date="2022" name="IScience">
        <title>An ultrasensitive nanofiber-based assay for enzymatic hydrolysis and deep-sea microbial degradation of cellulose.</title>
        <authorList>
            <person name="Tsudome M."/>
            <person name="Tachioka M."/>
            <person name="Miyazaki M."/>
            <person name="Uchimura K."/>
            <person name="Tsuda M."/>
            <person name="Takaki Y."/>
            <person name="Deguchi S."/>
        </authorList>
    </citation>
    <scope>NUCLEOTIDE SEQUENCE [LARGE SCALE GENOMIC DNA]</scope>
    <source>
        <strain evidence="12 13">GE09</strain>
    </source>
</reference>
<dbReference type="PROSITE" id="PS51760">
    <property type="entry name" value="GH10_2"/>
    <property type="match status" value="1"/>
</dbReference>
<dbReference type="PRINTS" id="PR00134">
    <property type="entry name" value="GLHYDRLASE10"/>
</dbReference>
<evidence type="ECO:0000256" key="1">
    <source>
        <dbReference type="ARBA" id="ARBA00000681"/>
    </source>
</evidence>
<dbReference type="EC" id="3.2.1.8" evidence="9"/>
<keyword evidence="13" id="KW-1185">Reference proteome</keyword>
<keyword evidence="7 9" id="KW-0326">Glycosidase</keyword>
<evidence type="ECO:0000313" key="12">
    <source>
        <dbReference type="EMBL" id="BCD99804.1"/>
    </source>
</evidence>
<organism evidence="12 13">
    <name type="scientific">Marinagarivorans cellulosilyticus</name>
    <dbReference type="NCBI Taxonomy" id="2721545"/>
    <lineage>
        <taxon>Bacteria</taxon>
        <taxon>Pseudomonadati</taxon>
        <taxon>Pseudomonadota</taxon>
        <taxon>Gammaproteobacteria</taxon>
        <taxon>Cellvibrionales</taxon>
        <taxon>Cellvibrionaceae</taxon>
        <taxon>Marinagarivorans</taxon>
    </lineage>
</organism>
<dbReference type="KEGG" id="marq:MARGE09_P4006"/>
<protein>
    <recommendedName>
        <fullName evidence="9">Beta-xylanase</fullName>
        <ecNumber evidence="9">3.2.1.8</ecNumber>
    </recommendedName>
</protein>
<feature type="domain" description="GH10" evidence="11">
    <location>
        <begin position="64"/>
        <end position="394"/>
    </location>
</feature>
<dbReference type="EMBL" id="AP023086">
    <property type="protein sequence ID" value="BCD99804.1"/>
    <property type="molecule type" value="Genomic_DNA"/>
</dbReference>
<dbReference type="AlphaFoldDB" id="A0AAN1WLI4"/>
<evidence type="ECO:0000256" key="6">
    <source>
        <dbReference type="ARBA" id="ARBA00023277"/>
    </source>
</evidence>
<keyword evidence="10" id="KW-1133">Transmembrane helix</keyword>
<dbReference type="PANTHER" id="PTHR31490:SF88">
    <property type="entry name" value="BETA-XYLANASE"/>
    <property type="match status" value="1"/>
</dbReference>
<dbReference type="Proteomes" id="UP001320119">
    <property type="component" value="Chromosome"/>
</dbReference>
<keyword evidence="5 9" id="KW-0378">Hydrolase</keyword>
<evidence type="ECO:0000313" key="13">
    <source>
        <dbReference type="Proteomes" id="UP001320119"/>
    </source>
</evidence>
<evidence type="ECO:0000256" key="8">
    <source>
        <dbReference type="ARBA" id="ARBA00023326"/>
    </source>
</evidence>
<evidence type="ECO:0000256" key="3">
    <source>
        <dbReference type="ARBA" id="ARBA00022651"/>
    </source>
</evidence>
<keyword evidence="4" id="KW-0732">Signal</keyword>
<dbReference type="GO" id="GO:0031176">
    <property type="term" value="F:endo-1,4-beta-xylanase activity"/>
    <property type="evidence" value="ECO:0007669"/>
    <property type="project" value="UniProtKB-EC"/>
</dbReference>
<dbReference type="SUPFAM" id="SSF51445">
    <property type="entry name" value="(Trans)glycosidases"/>
    <property type="match status" value="1"/>
</dbReference>
<gene>
    <name evidence="12" type="ORF">MARGE09_P4006</name>
</gene>
<dbReference type="RefSeq" id="WP_236985103.1">
    <property type="nucleotide sequence ID" value="NZ_AP023086.1"/>
</dbReference>
<keyword evidence="6 9" id="KW-0119">Carbohydrate metabolism</keyword>
<evidence type="ECO:0000256" key="9">
    <source>
        <dbReference type="RuleBase" id="RU361174"/>
    </source>
</evidence>
<keyword evidence="3" id="KW-0858">Xylan degradation</keyword>
<dbReference type="InterPro" id="IPR044846">
    <property type="entry name" value="GH10"/>
</dbReference>
<keyword evidence="10" id="KW-0812">Transmembrane</keyword>
<comment type="catalytic activity">
    <reaction evidence="1 9">
        <text>Endohydrolysis of (1-&gt;4)-beta-D-xylosidic linkages in xylans.</text>
        <dbReference type="EC" id="3.2.1.8"/>
    </reaction>
</comment>
<accession>A0AAN1WLI4</accession>
<evidence type="ECO:0000256" key="5">
    <source>
        <dbReference type="ARBA" id="ARBA00022801"/>
    </source>
</evidence>
<dbReference type="GO" id="GO:0045493">
    <property type="term" value="P:xylan catabolic process"/>
    <property type="evidence" value="ECO:0007669"/>
    <property type="project" value="UniProtKB-KW"/>
</dbReference>
<dbReference type="PANTHER" id="PTHR31490">
    <property type="entry name" value="GLYCOSYL HYDROLASE"/>
    <property type="match status" value="1"/>
</dbReference>
<dbReference type="Gene3D" id="3.20.20.80">
    <property type="entry name" value="Glycosidases"/>
    <property type="match status" value="1"/>
</dbReference>
<proteinExistence type="inferred from homology"/>
<evidence type="ECO:0000259" key="11">
    <source>
        <dbReference type="PROSITE" id="PS51760"/>
    </source>
</evidence>
<dbReference type="Pfam" id="PF00331">
    <property type="entry name" value="Glyco_hydro_10"/>
    <property type="match status" value="1"/>
</dbReference>
<keyword evidence="10" id="KW-0472">Membrane</keyword>
<feature type="transmembrane region" description="Helical" evidence="10">
    <location>
        <begin position="30"/>
        <end position="50"/>
    </location>
</feature>
<feature type="transmembrane region" description="Helical" evidence="10">
    <location>
        <begin position="6"/>
        <end position="23"/>
    </location>
</feature>
<dbReference type="InterPro" id="IPR001000">
    <property type="entry name" value="GH10_dom"/>
</dbReference>
<evidence type="ECO:0000256" key="4">
    <source>
        <dbReference type="ARBA" id="ARBA00022729"/>
    </source>
</evidence>
<evidence type="ECO:0000256" key="2">
    <source>
        <dbReference type="ARBA" id="ARBA00007495"/>
    </source>
</evidence>
<comment type="similarity">
    <text evidence="2 9">Belongs to the glycosyl hydrolase 10 (cellulase F) family.</text>
</comment>
<dbReference type="InterPro" id="IPR017853">
    <property type="entry name" value="GH"/>
</dbReference>
<evidence type="ECO:0000256" key="7">
    <source>
        <dbReference type="ARBA" id="ARBA00023295"/>
    </source>
</evidence>
<sequence length="398" mass="45556">MIYIGIFVLCIILSTLSVVGIFFSICRRQAVWLLAISMLCACLVVAWVYYPRSYERNYLTQNTASDNSYLSTLVRSKGFELGAAVRTLTQLNEHNYSKIFTSVTPENLLKLEGVLENIDQQKYNFNSADAMVDQALNKGFRVRGHALVFGKASDMFKAPDLDAWLEQFPEHKRASILTDFMLKHIEIMLDHYRGRIHEWDVVNEVLDLFGNGDIEENVFYRYVGPDYIKLALKAARQADPTIKIYINEQFNNYTDKRAESFYQLIKSLVDEGLPLDGIGIQGHSLYNLAPPVTLKAYMQRFEALGLTVEITELEARLRLFNSAKDPYLAQGEYYRDIAQQCLEVAACKGITFWGYNDATSWMDDLYFLFPKPNQPYLLDHNNQVKPAVGLLSELLSSF</sequence>
<name>A0AAN1WLI4_9GAMM</name>
<dbReference type="SMART" id="SM00633">
    <property type="entry name" value="Glyco_10"/>
    <property type="match status" value="1"/>
</dbReference>
<evidence type="ECO:0000256" key="10">
    <source>
        <dbReference type="SAM" id="Phobius"/>
    </source>
</evidence>
<keyword evidence="8 9" id="KW-0624">Polysaccharide degradation</keyword>